<dbReference type="Gene3D" id="1.10.10.10">
    <property type="entry name" value="Winged helix-like DNA-binding domain superfamily/Winged helix DNA-binding domain"/>
    <property type="match status" value="1"/>
</dbReference>
<evidence type="ECO:0000256" key="1">
    <source>
        <dbReference type="ARBA" id="ARBA00009437"/>
    </source>
</evidence>
<keyword evidence="4" id="KW-0804">Transcription</keyword>
<dbReference type="InterPro" id="IPR036390">
    <property type="entry name" value="WH_DNA-bd_sf"/>
</dbReference>
<dbReference type="GO" id="GO:0006351">
    <property type="term" value="P:DNA-templated transcription"/>
    <property type="evidence" value="ECO:0007669"/>
    <property type="project" value="TreeGrafter"/>
</dbReference>
<evidence type="ECO:0000256" key="2">
    <source>
        <dbReference type="ARBA" id="ARBA00023015"/>
    </source>
</evidence>
<comment type="caution">
    <text evidence="6">The sequence shown here is derived from an EMBL/GenBank/DDBJ whole genome shotgun (WGS) entry which is preliminary data.</text>
</comment>
<dbReference type="PANTHER" id="PTHR30537">
    <property type="entry name" value="HTH-TYPE TRANSCRIPTIONAL REGULATOR"/>
    <property type="match status" value="1"/>
</dbReference>
<comment type="similarity">
    <text evidence="1">Belongs to the LysR transcriptional regulatory family.</text>
</comment>
<organism evidence="6 7">
    <name type="scientific">Burkholderia arboris</name>
    <dbReference type="NCBI Taxonomy" id="488730"/>
    <lineage>
        <taxon>Bacteria</taxon>
        <taxon>Pseudomonadati</taxon>
        <taxon>Pseudomonadota</taxon>
        <taxon>Betaproteobacteria</taxon>
        <taxon>Burkholderiales</taxon>
        <taxon>Burkholderiaceae</taxon>
        <taxon>Burkholderia</taxon>
        <taxon>Burkholderia cepacia complex</taxon>
    </lineage>
</organism>
<keyword evidence="3" id="KW-0238">DNA-binding</keyword>
<dbReference type="Pfam" id="PF00126">
    <property type="entry name" value="HTH_1"/>
    <property type="match status" value="1"/>
</dbReference>
<gene>
    <name evidence="6" type="ORF">BAR24066_05592</name>
</gene>
<dbReference type="PROSITE" id="PS50931">
    <property type="entry name" value="HTH_LYSR"/>
    <property type="match status" value="1"/>
</dbReference>
<dbReference type="GO" id="GO:0003700">
    <property type="term" value="F:DNA-binding transcription factor activity"/>
    <property type="evidence" value="ECO:0007669"/>
    <property type="project" value="InterPro"/>
</dbReference>
<dbReference type="InterPro" id="IPR036388">
    <property type="entry name" value="WH-like_DNA-bd_sf"/>
</dbReference>
<dbReference type="AlphaFoldDB" id="A0A9Q9SNC4"/>
<feature type="domain" description="HTH lysR-type" evidence="5">
    <location>
        <begin position="22"/>
        <end position="79"/>
    </location>
</feature>
<evidence type="ECO:0000259" key="5">
    <source>
        <dbReference type="PROSITE" id="PS50931"/>
    </source>
</evidence>
<dbReference type="CDD" id="cd08422">
    <property type="entry name" value="PBP2_CrgA_like"/>
    <property type="match status" value="1"/>
</dbReference>
<proteinExistence type="inferred from homology"/>
<name>A0A9Q9SNC4_9BURK</name>
<evidence type="ECO:0000313" key="7">
    <source>
        <dbReference type="Proteomes" id="UP000494172"/>
    </source>
</evidence>
<keyword evidence="2" id="KW-0805">Transcription regulation</keyword>
<evidence type="ECO:0000256" key="3">
    <source>
        <dbReference type="ARBA" id="ARBA00023125"/>
    </source>
</evidence>
<dbReference type="SUPFAM" id="SSF53850">
    <property type="entry name" value="Periplasmic binding protein-like II"/>
    <property type="match status" value="1"/>
</dbReference>
<evidence type="ECO:0000313" key="6">
    <source>
        <dbReference type="EMBL" id="VWC16920.1"/>
    </source>
</evidence>
<protein>
    <submittedName>
        <fullName evidence="6">LysR family transcriptional regulator</fullName>
    </submittedName>
</protein>
<dbReference type="GO" id="GO:0043565">
    <property type="term" value="F:sequence-specific DNA binding"/>
    <property type="evidence" value="ECO:0007669"/>
    <property type="project" value="TreeGrafter"/>
</dbReference>
<evidence type="ECO:0000256" key="4">
    <source>
        <dbReference type="ARBA" id="ARBA00023163"/>
    </source>
</evidence>
<dbReference type="InterPro" id="IPR058163">
    <property type="entry name" value="LysR-type_TF_proteobact-type"/>
</dbReference>
<dbReference type="InterPro" id="IPR000847">
    <property type="entry name" value="LysR_HTH_N"/>
</dbReference>
<dbReference type="SUPFAM" id="SSF46785">
    <property type="entry name" value="Winged helix' DNA-binding domain"/>
    <property type="match status" value="1"/>
</dbReference>
<sequence>MDVLALHSIVTTAPYKSASMARDLNDTLVFVHVVQAGSFTGAANALQIPKTTVSRRVQELETHLGAQLLHRTTRKLRLTEAGTAYFEQCRAIVDRLDAAESAVHQLRDGPRGWLRVTLPYSFGVTWIAPLIAGFRSRYPDVRLEIVATHVPLDLFAEDVDIALRFGILPDSSLVARHLGSFATSIYASPGYLDVHGAPSGPDDLHHHPALVLHQAKGTGCYIWTLRKPGRKPEHYSLDPVIVASDPALILDAARAGQGLMLAMDMSMEPDVKAGRLRRVLSDWKGPPQDLNVLFPKERAPSPKVQAFVRYLREQLSFTDHRL</sequence>
<dbReference type="Gene3D" id="3.40.190.290">
    <property type="match status" value="1"/>
</dbReference>
<dbReference type="EMBL" id="CABVPX010000028">
    <property type="protein sequence ID" value="VWC16920.1"/>
    <property type="molecule type" value="Genomic_DNA"/>
</dbReference>
<dbReference type="FunFam" id="1.10.10.10:FF:000001">
    <property type="entry name" value="LysR family transcriptional regulator"/>
    <property type="match status" value="1"/>
</dbReference>
<dbReference type="PANTHER" id="PTHR30537:SF68">
    <property type="entry name" value="TRANSCRIPTIONAL REGULATOR-RELATED"/>
    <property type="match status" value="1"/>
</dbReference>
<reference evidence="6 7" key="1">
    <citation type="submission" date="2019-09" db="EMBL/GenBank/DDBJ databases">
        <authorList>
            <person name="Depoorter E."/>
        </authorList>
    </citation>
    <scope>NUCLEOTIDE SEQUENCE [LARGE SCALE GENOMIC DNA]</scope>
    <source>
        <strain evidence="6">LMG 24066</strain>
    </source>
</reference>
<dbReference type="Proteomes" id="UP000494172">
    <property type="component" value="Unassembled WGS sequence"/>
</dbReference>
<dbReference type="InterPro" id="IPR005119">
    <property type="entry name" value="LysR_subst-bd"/>
</dbReference>
<accession>A0A9Q9SNC4</accession>
<dbReference type="Pfam" id="PF03466">
    <property type="entry name" value="LysR_substrate"/>
    <property type="match status" value="1"/>
</dbReference>